<evidence type="ECO:0000256" key="14">
    <source>
        <dbReference type="ARBA" id="ARBA00023445"/>
    </source>
</evidence>
<gene>
    <name evidence="19" type="ORF">TIFTF001_022778</name>
</gene>
<dbReference type="FunFam" id="3.80.10.10:FF:000111">
    <property type="entry name" value="LRR receptor-like serine/threonine-protein kinase ERECTA"/>
    <property type="match status" value="1"/>
</dbReference>
<comment type="subcellular location">
    <subcellularLocation>
        <location evidence="1">Cell membrane</location>
        <topology evidence="1">Single-pass type I membrane protein</topology>
    </subcellularLocation>
</comment>
<dbReference type="PRINTS" id="PR00019">
    <property type="entry name" value="LEURICHRPT"/>
</dbReference>
<evidence type="ECO:0000256" key="9">
    <source>
        <dbReference type="ARBA" id="ARBA00022989"/>
    </source>
</evidence>
<evidence type="ECO:0000256" key="4">
    <source>
        <dbReference type="ARBA" id="ARBA00022614"/>
    </source>
</evidence>
<keyword evidence="5" id="KW-0812">Transmembrane</keyword>
<dbReference type="InterPro" id="IPR001611">
    <property type="entry name" value="Leu-rich_rpt"/>
</dbReference>
<dbReference type="InterPro" id="IPR003591">
    <property type="entry name" value="Leu-rich_rpt_typical-subtyp"/>
</dbReference>
<dbReference type="InterPro" id="IPR046956">
    <property type="entry name" value="RLP23-like"/>
</dbReference>
<name>A0AA88DK22_FICCA</name>
<keyword evidence="3" id="KW-1003">Cell membrane</keyword>
<dbReference type="InterPro" id="IPR055414">
    <property type="entry name" value="LRR_R13L4/SHOC2-like"/>
</dbReference>
<evidence type="ECO:0000256" key="3">
    <source>
        <dbReference type="ARBA" id="ARBA00022475"/>
    </source>
</evidence>
<sequence>MERLTMLGLMLQILVLMSGEFTSNTDGQLMNCSESDRGALLDFKTGLEDPENRLSSWNGSNCCRWRGISCDKAGAVTTVDLHNPYPRFYGSSTRYGFWNLSGEIRPSLTKLKSLTHLDLSFNTFIGIPIPNYLGSLENLQYLNLSNAGFSGLVPPNLGNLSSLQYLDVSSTSSSLRVVDLDWVRGLVSLKNLVINSVDLSMVGPNWISMLNQLPSLTELHMSSCGLFGSIPPLASVNFTSLALLDLSFNSFNSKIPDWLVNISSLVTLDISYSGLHGRIPLGFSELPNLQSLSLVGNNNLSASCSQFFEGRWEKIKVFELASNKLHGKLPASIGNMTTLTYLDLSENNVEGGIPSSIGKLGDLEFLDISSNNLTGMLPEFLEGTQSRHSKSPMPSLQHLELSNNQLAGKLPEWLGHVKSLVQLDLNYNSLDGPIPASLGSLQNLTDLGLGGNRLNGTLPDSLGQLSELTLLDVSFNQLTGIVDETHFLKQDKLRYLHLSSNSLILNVSSNWVPPFLVGYLDMGSCRLGPSFPTWLRSQKAVEFLDFSNASISDSVPYWFWDEISSNLSLLNVSFNQLKGRLPSTLNISPFADVDLSFNLFEGSIPLRIVEVELLDLSNNKLSGPIPANISDSLPNAIFLALSGNQITGEIPASIGNMELLQVIDLSSNKLSGHIPGSIGNCSYLKALDLSNNNLSGHIPAYLGQLRLLQTLHLDGNKISGSIPSSLQNLSSLETWNLGNNRLVGRLPQWIGEGGFEHLRIFRLRSNSFSGELPSALSNLSSLQVLDLAENLFNGSIPARFGDFKAMTQVQRINRYLFYGFYRGVYYEDNLVVNMKGQTLTYTKTLSLVISLDLSGNNLSGDIPAGITNLLGLVVLDLSGNGFSGPIPNTISNMGQLLSLDLSSNSLQGPIPVSLSTLSFLQHLNLSNNGFSGMIPYTGHMTTFNASSFAGNPGLCGEPLAVKCPGDGDDSNKGPVLNQNRDDDNNFIDKWFYLSVGLGFAAGLVVPYLMFAMKRPWRDAYFTFMDSFVERISRSPRRVFESFQCKYSTREGGSGYIASWLVKLLLQRGYTVKASVRDPNEPKKTEHLLSLDGAKERLHLFKANLLEEGSFDSAIDGCDGVFHTASPAILSASDPQADIVDPAVKGTLNVLKSCAKVHPVKRVVITSSMASVGKPLTPDVAVDETWFSDPICCKNSKLWYPLSKTLAEEVAWKFAKENGIDLVTLHPGIVVGPLLQPTLNTTFEVASASGRYCLVGNVHHISEVLKIFQELDPALSIPRKCEDDKPLAPKYHVSKERAKSLGINFTPLEVSLRDTVESLKEKVLHPLNLSNNDFSGMIPYTGHMTTFDSSLFAGNAGLCGDPLAIKYPGYDGLVVPYLMLAMRRPWRDACFVLWTVLLKAYQGWNIREQNKMSIFFLNVPFL</sequence>
<evidence type="ECO:0000259" key="17">
    <source>
        <dbReference type="Pfam" id="PF08263"/>
    </source>
</evidence>
<feature type="signal peptide" evidence="15">
    <location>
        <begin position="1"/>
        <end position="27"/>
    </location>
</feature>
<dbReference type="SMART" id="SM00369">
    <property type="entry name" value="LRR_TYP"/>
    <property type="match status" value="15"/>
</dbReference>
<keyword evidence="10" id="KW-0560">Oxidoreductase</keyword>
<evidence type="ECO:0000256" key="12">
    <source>
        <dbReference type="ARBA" id="ARBA00023170"/>
    </source>
</evidence>
<keyword evidence="20" id="KW-1185">Reference proteome</keyword>
<dbReference type="FunFam" id="3.40.50.720:FF:000085">
    <property type="entry name" value="Dihydroflavonol reductase"/>
    <property type="match status" value="1"/>
</dbReference>
<feature type="domain" description="NAD-dependent epimerase/dehydratase" evidence="16">
    <location>
        <begin position="1051"/>
        <end position="1233"/>
    </location>
</feature>
<dbReference type="EMBL" id="BTGU01000047">
    <property type="protein sequence ID" value="GMN53649.1"/>
    <property type="molecule type" value="Genomic_DNA"/>
</dbReference>
<dbReference type="Gene3D" id="3.40.50.720">
    <property type="entry name" value="NAD(P)-binding Rossmann-like Domain"/>
    <property type="match status" value="2"/>
</dbReference>
<evidence type="ECO:0000313" key="20">
    <source>
        <dbReference type="Proteomes" id="UP001187192"/>
    </source>
</evidence>
<dbReference type="Pfam" id="PF08263">
    <property type="entry name" value="LRRNT_2"/>
    <property type="match status" value="1"/>
</dbReference>
<evidence type="ECO:0000256" key="15">
    <source>
        <dbReference type="SAM" id="SignalP"/>
    </source>
</evidence>
<protein>
    <submittedName>
        <fullName evidence="19">Uncharacterized protein</fullName>
    </submittedName>
</protein>
<dbReference type="Pfam" id="PF00560">
    <property type="entry name" value="LRR_1"/>
    <property type="match status" value="12"/>
</dbReference>
<dbReference type="Pfam" id="PF01370">
    <property type="entry name" value="Epimerase"/>
    <property type="match status" value="1"/>
</dbReference>
<evidence type="ECO:0000256" key="10">
    <source>
        <dbReference type="ARBA" id="ARBA00023002"/>
    </source>
</evidence>
<dbReference type="Proteomes" id="UP001187192">
    <property type="component" value="Unassembled WGS sequence"/>
</dbReference>
<evidence type="ECO:0000256" key="8">
    <source>
        <dbReference type="ARBA" id="ARBA00022857"/>
    </source>
</evidence>
<dbReference type="Gene3D" id="3.80.10.10">
    <property type="entry name" value="Ribonuclease Inhibitor"/>
    <property type="match status" value="6"/>
</dbReference>
<dbReference type="InterPro" id="IPR036291">
    <property type="entry name" value="NAD(P)-bd_dom_sf"/>
</dbReference>
<dbReference type="PANTHER" id="PTHR48063">
    <property type="entry name" value="LRR RECEPTOR-LIKE KINASE"/>
    <property type="match status" value="1"/>
</dbReference>
<evidence type="ECO:0000256" key="5">
    <source>
        <dbReference type="ARBA" id="ARBA00022692"/>
    </source>
</evidence>
<dbReference type="InterPro" id="IPR013210">
    <property type="entry name" value="LRR_N_plant-typ"/>
</dbReference>
<accession>A0AA88DK22</accession>
<reference evidence="19" key="1">
    <citation type="submission" date="2023-07" db="EMBL/GenBank/DDBJ databases">
        <title>draft genome sequence of fig (Ficus carica).</title>
        <authorList>
            <person name="Takahashi T."/>
            <person name="Nishimura K."/>
        </authorList>
    </citation>
    <scope>NUCLEOTIDE SEQUENCE</scope>
</reference>
<evidence type="ECO:0000256" key="13">
    <source>
        <dbReference type="ARBA" id="ARBA00023180"/>
    </source>
</evidence>
<dbReference type="InterPro" id="IPR032675">
    <property type="entry name" value="LRR_dom_sf"/>
</dbReference>
<evidence type="ECO:0000313" key="19">
    <source>
        <dbReference type="EMBL" id="GMN53649.1"/>
    </source>
</evidence>
<dbReference type="InterPro" id="IPR001509">
    <property type="entry name" value="Epimerase_deHydtase"/>
</dbReference>
<keyword evidence="8" id="KW-0521">NADP</keyword>
<evidence type="ECO:0000259" key="16">
    <source>
        <dbReference type="Pfam" id="PF01370"/>
    </source>
</evidence>
<dbReference type="CDD" id="cd08958">
    <property type="entry name" value="FR_SDR_e"/>
    <property type="match status" value="1"/>
</dbReference>
<keyword evidence="9" id="KW-1133">Transmembrane helix</keyword>
<dbReference type="Pfam" id="PF23598">
    <property type="entry name" value="LRR_14"/>
    <property type="match status" value="1"/>
</dbReference>
<feature type="domain" description="Disease resistance R13L4/SHOC-2-like LRR" evidence="18">
    <location>
        <begin position="107"/>
        <end position="297"/>
    </location>
</feature>
<dbReference type="FunFam" id="3.80.10.10:FF:000095">
    <property type="entry name" value="LRR receptor-like serine/threonine-protein kinase GSO1"/>
    <property type="match status" value="1"/>
</dbReference>
<evidence type="ECO:0000256" key="2">
    <source>
        <dbReference type="ARBA" id="ARBA00009592"/>
    </source>
</evidence>
<evidence type="ECO:0000259" key="18">
    <source>
        <dbReference type="Pfam" id="PF23598"/>
    </source>
</evidence>
<keyword evidence="12" id="KW-0675">Receptor</keyword>
<evidence type="ECO:0000256" key="7">
    <source>
        <dbReference type="ARBA" id="ARBA00022737"/>
    </source>
</evidence>
<dbReference type="PANTHER" id="PTHR48063:SF16">
    <property type="entry name" value="LRR RECEPTOR-LIKE SERINE_THREONINE-PROTEIN KINASE GSO1"/>
    <property type="match status" value="1"/>
</dbReference>
<keyword evidence="11" id="KW-0472">Membrane</keyword>
<evidence type="ECO:0000256" key="11">
    <source>
        <dbReference type="ARBA" id="ARBA00023136"/>
    </source>
</evidence>
<keyword evidence="13" id="KW-0325">Glycoprotein</keyword>
<dbReference type="FunFam" id="3.80.10.10:FF:000041">
    <property type="entry name" value="LRR receptor-like serine/threonine-protein kinase ERECTA"/>
    <property type="match status" value="1"/>
</dbReference>
<dbReference type="GO" id="GO:0005886">
    <property type="term" value="C:plasma membrane"/>
    <property type="evidence" value="ECO:0007669"/>
    <property type="project" value="UniProtKB-SubCell"/>
</dbReference>
<keyword evidence="4" id="KW-0433">Leucine-rich repeat</keyword>
<feature type="chain" id="PRO_5041639026" evidence="15">
    <location>
        <begin position="28"/>
        <end position="1421"/>
    </location>
</feature>
<dbReference type="SUPFAM" id="SSF52058">
    <property type="entry name" value="L domain-like"/>
    <property type="match status" value="4"/>
</dbReference>
<keyword evidence="7" id="KW-0677">Repeat</keyword>
<comment type="similarity">
    <text evidence="14">Belongs to the NAD(P)-dependent epimerase/dehydratase family. Dihydroflavonol-4-reductase subfamily.</text>
</comment>
<evidence type="ECO:0000256" key="1">
    <source>
        <dbReference type="ARBA" id="ARBA00004251"/>
    </source>
</evidence>
<keyword evidence="6 15" id="KW-0732">Signal</keyword>
<comment type="caution">
    <text evidence="19">The sequence shown here is derived from an EMBL/GenBank/DDBJ whole genome shotgun (WGS) entry which is preliminary data.</text>
</comment>
<proteinExistence type="inferred from homology"/>
<dbReference type="GO" id="GO:0016491">
    <property type="term" value="F:oxidoreductase activity"/>
    <property type="evidence" value="ECO:0007669"/>
    <property type="project" value="UniProtKB-KW"/>
</dbReference>
<dbReference type="SMART" id="SM00364">
    <property type="entry name" value="LRR_BAC"/>
    <property type="match status" value="5"/>
</dbReference>
<dbReference type="FunFam" id="3.80.10.10:FF:001347">
    <property type="entry name" value="LRR receptor-like serine/threonine-protein kinase GSO2"/>
    <property type="match status" value="1"/>
</dbReference>
<organism evidence="19 20">
    <name type="scientific">Ficus carica</name>
    <name type="common">Common fig</name>
    <dbReference type="NCBI Taxonomy" id="3494"/>
    <lineage>
        <taxon>Eukaryota</taxon>
        <taxon>Viridiplantae</taxon>
        <taxon>Streptophyta</taxon>
        <taxon>Embryophyta</taxon>
        <taxon>Tracheophyta</taxon>
        <taxon>Spermatophyta</taxon>
        <taxon>Magnoliopsida</taxon>
        <taxon>eudicotyledons</taxon>
        <taxon>Gunneridae</taxon>
        <taxon>Pentapetalae</taxon>
        <taxon>rosids</taxon>
        <taxon>fabids</taxon>
        <taxon>Rosales</taxon>
        <taxon>Moraceae</taxon>
        <taxon>Ficeae</taxon>
        <taxon>Ficus</taxon>
    </lineage>
</organism>
<dbReference type="Pfam" id="PF13855">
    <property type="entry name" value="LRR_8"/>
    <property type="match status" value="1"/>
</dbReference>
<dbReference type="SUPFAM" id="SSF51735">
    <property type="entry name" value="NAD(P)-binding Rossmann-fold domains"/>
    <property type="match status" value="1"/>
</dbReference>
<feature type="domain" description="Leucine-rich repeat-containing N-terminal plant-type" evidence="17">
    <location>
        <begin position="34"/>
        <end position="71"/>
    </location>
</feature>
<dbReference type="FunFam" id="3.80.10.10:FF:000299">
    <property type="entry name" value="Piriformospora indica-insensitive protein 2"/>
    <property type="match status" value="1"/>
</dbReference>
<comment type="similarity">
    <text evidence="2">Belongs to the RLP family.</text>
</comment>
<evidence type="ECO:0000256" key="6">
    <source>
        <dbReference type="ARBA" id="ARBA00022729"/>
    </source>
</evidence>